<organism evidence="1">
    <name type="scientific">Anopheles atroparvus</name>
    <name type="common">European mosquito</name>
    <dbReference type="NCBI Taxonomy" id="41427"/>
    <lineage>
        <taxon>Eukaryota</taxon>
        <taxon>Metazoa</taxon>
        <taxon>Ecdysozoa</taxon>
        <taxon>Arthropoda</taxon>
        <taxon>Hexapoda</taxon>
        <taxon>Insecta</taxon>
        <taxon>Pterygota</taxon>
        <taxon>Neoptera</taxon>
        <taxon>Endopterygota</taxon>
        <taxon>Diptera</taxon>
        <taxon>Nematocera</taxon>
        <taxon>Culicoidea</taxon>
        <taxon>Culicidae</taxon>
        <taxon>Anophelinae</taxon>
        <taxon>Anopheles</taxon>
    </lineage>
</organism>
<dbReference type="EnsemblMetazoa" id="AATE005898-RA">
    <property type="protein sequence ID" value="AATE005898-PA.1"/>
    <property type="gene ID" value="AATE005898"/>
</dbReference>
<protein>
    <submittedName>
        <fullName evidence="1">Uncharacterized protein</fullName>
    </submittedName>
</protein>
<evidence type="ECO:0000313" key="1">
    <source>
        <dbReference type="EnsemblMetazoa" id="AATE005898-PA.1"/>
    </source>
</evidence>
<accession>A0A182IUU4</accession>
<dbReference type="STRING" id="41427.A0A182IUU4"/>
<proteinExistence type="predicted"/>
<sequence>MKRDRKYHIEDTPALEMLNDLDAKTAHEIPPKVDPDLLPGLLEAHAAAGSSKDNPQLLAIMEKMRMYILRAVRTWRRWRDAERVKEHIVQLRVKPLRDTEDLLVAHVGIAEAKQFIEDNSHPPPPPAAGRGVAENA</sequence>
<dbReference type="AlphaFoldDB" id="A0A182IUU4"/>
<dbReference type="VEuPathDB" id="VectorBase:AATE005898"/>
<reference evidence="1" key="1">
    <citation type="submission" date="2022-08" db="UniProtKB">
        <authorList>
            <consortium name="EnsemblMetazoa"/>
        </authorList>
    </citation>
    <scope>IDENTIFICATION</scope>
    <source>
        <strain evidence="1">EBRO</strain>
    </source>
</reference>
<name>A0A182IUU4_ANOAO</name>